<dbReference type="GO" id="GO:0005737">
    <property type="term" value="C:cytoplasm"/>
    <property type="evidence" value="ECO:0007669"/>
    <property type="project" value="TreeGrafter"/>
</dbReference>
<protein>
    <submittedName>
        <fullName evidence="2">RimK domain protein ATP-grasp</fullName>
    </submittedName>
</protein>
<dbReference type="PROSITE" id="PS50975">
    <property type="entry name" value="ATP_GRASP"/>
    <property type="match status" value="1"/>
</dbReference>
<dbReference type="InterPro" id="IPR011761">
    <property type="entry name" value="ATP-grasp"/>
</dbReference>
<proteinExistence type="predicted"/>
<name>A0A380TBW9_9ZZZZ</name>
<organism evidence="2">
    <name type="scientific">metagenome</name>
    <dbReference type="NCBI Taxonomy" id="256318"/>
    <lineage>
        <taxon>unclassified sequences</taxon>
        <taxon>metagenomes</taxon>
    </lineage>
</organism>
<dbReference type="PANTHER" id="PTHR21621">
    <property type="entry name" value="RIBOSOMAL PROTEIN S6 MODIFICATION PROTEIN"/>
    <property type="match status" value="1"/>
</dbReference>
<reference evidence="2" key="1">
    <citation type="submission" date="2018-07" db="EMBL/GenBank/DDBJ databases">
        <authorList>
            <person name="Quirk P.G."/>
            <person name="Krulwich T.A."/>
        </authorList>
    </citation>
    <scope>NUCLEOTIDE SEQUENCE</scope>
</reference>
<dbReference type="GO" id="GO:0018169">
    <property type="term" value="F:ribosomal S6-glutamic acid ligase activity"/>
    <property type="evidence" value="ECO:0007669"/>
    <property type="project" value="TreeGrafter"/>
</dbReference>
<dbReference type="Gene3D" id="3.30.1490.20">
    <property type="entry name" value="ATP-grasp fold, A domain"/>
    <property type="match status" value="1"/>
</dbReference>
<dbReference type="GO" id="GO:0046872">
    <property type="term" value="F:metal ion binding"/>
    <property type="evidence" value="ECO:0007669"/>
    <property type="project" value="InterPro"/>
</dbReference>
<dbReference type="PANTHER" id="PTHR21621:SF0">
    <property type="entry name" value="BETA-CITRYLGLUTAMATE SYNTHASE B-RELATED"/>
    <property type="match status" value="1"/>
</dbReference>
<evidence type="ECO:0000313" key="2">
    <source>
        <dbReference type="EMBL" id="SUS05962.1"/>
    </source>
</evidence>
<evidence type="ECO:0000259" key="1">
    <source>
        <dbReference type="PROSITE" id="PS50975"/>
    </source>
</evidence>
<gene>
    <name evidence="2" type="ORF">DF3PB_2260004</name>
</gene>
<dbReference type="InterPro" id="IPR025839">
    <property type="entry name" value="RLAN_dom"/>
</dbReference>
<dbReference type="EMBL" id="UIDG01000142">
    <property type="protein sequence ID" value="SUS05962.1"/>
    <property type="molecule type" value="Genomic_DNA"/>
</dbReference>
<accession>A0A380TBW9</accession>
<dbReference type="AlphaFoldDB" id="A0A380TBW9"/>
<sequence>MPLHVIVVDRHADFPWPAAGRIIVTARSFVAETARRLPTSARVVNLCRDLSYLSLGYYVSLLAEARGQKVIPSVDVMLDLHWKRLLRIALPEVNELVKKTFQADPLENPSLIVHIFFGSADDPRLVPAARRIFELFRCPVLEVELRFKAVWSIVSIRPVALRAVRQEFVPAFVDALDRYTHAVWKQERTAAPSRYSIAILHDPQEQMPPSNRKALERFVRVGGQMGLDVEMITKADYGRLLEYDALLIRATTALDHHTYRFAKKAELEGMAVIDDPRSILTCTNKIYLAELLRANGIPTPRTLILDRRRIGRIERELGFPVVLKIPDGSFSRGVVKVSAAEDLPRFAEQMFKDTDLIIAQEFMRTAFDWRIGVLHRKPLYVCQYFMARDHWQIVKHGGPHGPVEGRAKSLSVGMAPPAVVEVATQAASLIGSGLYGVDVKETENGAFVVEINDNPNIDAGLEDAVLKDDLYRAILGELVERLEKRMQTGGRSRPDLARLRDLPDRSDPWRGDALRLANRGGRALR</sequence>
<dbReference type="Pfam" id="PF14401">
    <property type="entry name" value="RLAN"/>
    <property type="match status" value="1"/>
</dbReference>
<feature type="domain" description="ATP-grasp" evidence="1">
    <location>
        <begin position="289"/>
        <end position="479"/>
    </location>
</feature>
<dbReference type="InterPro" id="IPR013815">
    <property type="entry name" value="ATP_grasp_subdomain_1"/>
</dbReference>
<dbReference type="GO" id="GO:0005524">
    <property type="term" value="F:ATP binding"/>
    <property type="evidence" value="ECO:0007669"/>
    <property type="project" value="InterPro"/>
</dbReference>
<dbReference type="SUPFAM" id="SSF56059">
    <property type="entry name" value="Glutathione synthetase ATP-binding domain-like"/>
    <property type="match status" value="1"/>
</dbReference>
<dbReference type="GO" id="GO:0009432">
    <property type="term" value="P:SOS response"/>
    <property type="evidence" value="ECO:0007669"/>
    <property type="project" value="TreeGrafter"/>
</dbReference>
<dbReference type="Gene3D" id="3.30.470.20">
    <property type="entry name" value="ATP-grasp fold, B domain"/>
    <property type="match status" value="1"/>
</dbReference>
<dbReference type="Gene3D" id="3.40.50.20">
    <property type="match status" value="1"/>
</dbReference>